<dbReference type="EMBL" id="AEWV01000044">
    <property type="protein sequence ID" value="EGC16239.1"/>
    <property type="molecule type" value="Genomic_DNA"/>
</dbReference>
<dbReference type="GO" id="GO:0016887">
    <property type="term" value="F:ATP hydrolysis activity"/>
    <property type="evidence" value="ECO:0007669"/>
    <property type="project" value="InterPro"/>
</dbReference>
<dbReference type="STRING" id="888741.HMPREF9098_2348"/>
<evidence type="ECO:0000313" key="3">
    <source>
        <dbReference type="EMBL" id="EGC16239.1"/>
    </source>
</evidence>
<dbReference type="GO" id="GO:0005524">
    <property type="term" value="F:ATP binding"/>
    <property type="evidence" value="ECO:0007669"/>
    <property type="project" value="InterPro"/>
</dbReference>
<reference evidence="3 4" key="1">
    <citation type="submission" date="2011-01" db="EMBL/GenBank/DDBJ databases">
        <authorList>
            <person name="Muzny D."/>
            <person name="Qin X."/>
            <person name="Deng J."/>
            <person name="Jiang H."/>
            <person name="Liu Y."/>
            <person name="Qu J."/>
            <person name="Song X.-Z."/>
            <person name="Zhang L."/>
            <person name="Thornton R."/>
            <person name="Coyle M."/>
            <person name="Francisco L."/>
            <person name="Jackson L."/>
            <person name="Javaid M."/>
            <person name="Korchina V."/>
            <person name="Kovar C."/>
            <person name="Mata R."/>
            <person name="Mathew T."/>
            <person name="Ngo R."/>
            <person name="Nguyen L."/>
            <person name="Nguyen N."/>
            <person name="Okwuonu G."/>
            <person name="Ongeri F."/>
            <person name="Pham C."/>
            <person name="Simmons D."/>
            <person name="Wilczek-Boney K."/>
            <person name="Hale W."/>
            <person name="Jakkamsetti A."/>
            <person name="Pham P."/>
            <person name="Ruth R."/>
            <person name="San Lucas F."/>
            <person name="Warren J."/>
            <person name="Zhang J."/>
            <person name="Zhao Z."/>
            <person name="Zhou C."/>
            <person name="Zhu D."/>
            <person name="Lee S."/>
            <person name="Bess C."/>
            <person name="Blankenburg K."/>
            <person name="Forbes L."/>
            <person name="Fu Q."/>
            <person name="Gubbala S."/>
            <person name="Hirani K."/>
            <person name="Jayaseelan J.C."/>
            <person name="Lara F."/>
            <person name="Munidasa M."/>
            <person name="Palculict T."/>
            <person name="Patil S."/>
            <person name="Pu L.-L."/>
            <person name="Saada N."/>
            <person name="Tang L."/>
            <person name="Weissenberger G."/>
            <person name="Zhu Y."/>
            <person name="Hemphill L."/>
            <person name="Shang Y."/>
            <person name="Youmans B."/>
            <person name="Ayvaz T."/>
            <person name="Ross M."/>
            <person name="Santibanez J."/>
            <person name="Aqrawi P."/>
            <person name="Gross S."/>
            <person name="Joshi V."/>
            <person name="Fowler G."/>
            <person name="Nazareth L."/>
            <person name="Reid J."/>
            <person name="Worley K."/>
            <person name="Petrosino J."/>
            <person name="Highlander S."/>
            <person name="Gibbs R."/>
        </authorList>
    </citation>
    <scope>NUCLEOTIDE SEQUENCE [LARGE SCALE GENOMIC DNA]</scope>
    <source>
        <strain evidence="3 4">ATCC 33394</strain>
    </source>
</reference>
<dbReference type="HOGENOM" id="CLU_775634_0_0_4"/>
<accession>F0F2L3</accession>
<organism evidence="3 4">
    <name type="scientific">Kingella denitrificans ATCC 33394</name>
    <dbReference type="NCBI Taxonomy" id="888741"/>
    <lineage>
        <taxon>Bacteria</taxon>
        <taxon>Pseudomonadati</taxon>
        <taxon>Pseudomonadota</taxon>
        <taxon>Betaproteobacteria</taxon>
        <taxon>Neisseriales</taxon>
        <taxon>Neisseriaceae</taxon>
        <taxon>Kingella</taxon>
    </lineage>
</organism>
<dbReference type="Pfam" id="PF13304">
    <property type="entry name" value="AAA_21"/>
    <property type="match status" value="1"/>
</dbReference>
<dbReference type="AlphaFoldDB" id="F0F2L3"/>
<sequence length="357" mass="41823">MICLSGTAFDRFPHYVNFKTNFNKDTEKDTERLLRYCYCGYTTNNNISTETIPFRTVLDITAYKYRDLNKEELEELEELRKRVKFFLQKLEKIGFDPKITIKIGESSTKKMSAENYDIGPYTQIDKDLDAQIKKLINDINNKARNDLKDIIFRKDNDKYCLRKKEKFRNLSSGQYQIIRCIFSLVLTITPDSLVIYDEPEISLHPKWQSEIIRILMEIVKTKGLGTDSTSNKNATVVVATHSPLITSSFSTSKIKISSNDSNNNSFKWDDQQYYGWDANNLLTEHFNLESARNQKFIETIDELLKFFQNREDDKLKAEYEELELLLWNKNTDDFSLSVNDRLYGTLHAIKAYVETIK</sequence>
<dbReference type="InterPro" id="IPR051396">
    <property type="entry name" value="Bact_Antivir_Def_Nuclease"/>
</dbReference>
<protein>
    <recommendedName>
        <fullName evidence="2">ATPase AAA-type core domain-containing protein</fullName>
    </recommendedName>
</protein>
<dbReference type="Proteomes" id="UP000004088">
    <property type="component" value="Unassembled WGS sequence"/>
</dbReference>
<keyword evidence="1" id="KW-0175">Coiled coil</keyword>
<dbReference type="SUPFAM" id="SSF52540">
    <property type="entry name" value="P-loop containing nucleoside triphosphate hydrolases"/>
    <property type="match status" value="1"/>
</dbReference>
<proteinExistence type="predicted"/>
<dbReference type="InterPro" id="IPR027417">
    <property type="entry name" value="P-loop_NTPase"/>
</dbReference>
<feature type="domain" description="ATPase AAA-type core" evidence="2">
    <location>
        <begin position="129"/>
        <end position="245"/>
    </location>
</feature>
<evidence type="ECO:0000256" key="1">
    <source>
        <dbReference type="SAM" id="Coils"/>
    </source>
</evidence>
<gene>
    <name evidence="3" type="ORF">HMPREF9098_2348</name>
</gene>
<evidence type="ECO:0000259" key="2">
    <source>
        <dbReference type="Pfam" id="PF13304"/>
    </source>
</evidence>
<dbReference type="InterPro" id="IPR003959">
    <property type="entry name" value="ATPase_AAA_core"/>
</dbReference>
<dbReference type="PANTHER" id="PTHR43581:SF2">
    <property type="entry name" value="EXCINUCLEASE ATPASE SUBUNIT"/>
    <property type="match status" value="1"/>
</dbReference>
<feature type="coiled-coil region" evidence="1">
    <location>
        <begin position="62"/>
        <end position="89"/>
    </location>
</feature>
<comment type="caution">
    <text evidence="3">The sequence shown here is derived from an EMBL/GenBank/DDBJ whole genome shotgun (WGS) entry which is preliminary data.</text>
</comment>
<keyword evidence="4" id="KW-1185">Reference proteome</keyword>
<name>F0F2L3_9NEIS</name>
<dbReference type="Gene3D" id="3.40.50.300">
    <property type="entry name" value="P-loop containing nucleotide triphosphate hydrolases"/>
    <property type="match status" value="1"/>
</dbReference>
<evidence type="ECO:0000313" key="4">
    <source>
        <dbReference type="Proteomes" id="UP000004088"/>
    </source>
</evidence>
<dbReference type="PANTHER" id="PTHR43581">
    <property type="entry name" value="ATP/GTP PHOSPHATASE"/>
    <property type="match status" value="1"/>
</dbReference>